<dbReference type="PROSITE" id="PS50977">
    <property type="entry name" value="HTH_TETR_2"/>
    <property type="match status" value="1"/>
</dbReference>
<organism evidence="4 6">
    <name type="scientific">Paenibacillus barcinonensis</name>
    <dbReference type="NCBI Taxonomy" id="198119"/>
    <lineage>
        <taxon>Bacteria</taxon>
        <taxon>Bacillati</taxon>
        <taxon>Bacillota</taxon>
        <taxon>Bacilli</taxon>
        <taxon>Bacillales</taxon>
        <taxon>Paenibacillaceae</taxon>
        <taxon>Paenibacillus</taxon>
    </lineage>
</organism>
<dbReference type="RefSeq" id="WP_110896164.1">
    <property type="nucleotide sequence ID" value="NZ_CP054614.1"/>
</dbReference>
<evidence type="ECO:0000313" key="5">
    <source>
        <dbReference type="EMBL" id="QKS55015.1"/>
    </source>
</evidence>
<dbReference type="Proteomes" id="UP000247790">
    <property type="component" value="Unassembled WGS sequence"/>
</dbReference>
<keyword evidence="7" id="KW-1185">Reference proteome</keyword>
<dbReference type="Proteomes" id="UP000509327">
    <property type="component" value="Chromosome"/>
</dbReference>
<evidence type="ECO:0000256" key="2">
    <source>
        <dbReference type="PROSITE-ProRule" id="PRU00335"/>
    </source>
</evidence>
<gene>
    <name evidence="4" type="ORF">DFQ00_104298</name>
    <name evidence="5" type="ORF">HUB98_00925</name>
</gene>
<evidence type="ECO:0000256" key="1">
    <source>
        <dbReference type="ARBA" id="ARBA00023125"/>
    </source>
</evidence>
<dbReference type="SUPFAM" id="SSF46689">
    <property type="entry name" value="Homeodomain-like"/>
    <property type="match status" value="1"/>
</dbReference>
<dbReference type="InterPro" id="IPR001647">
    <property type="entry name" value="HTH_TetR"/>
</dbReference>
<dbReference type="GO" id="GO:0003677">
    <property type="term" value="F:DNA binding"/>
    <property type="evidence" value="ECO:0007669"/>
    <property type="project" value="UniProtKB-UniRule"/>
</dbReference>
<name>A0A2V4VY92_PAEBA</name>
<reference evidence="5 7" key="2">
    <citation type="submission" date="2020-06" db="EMBL/GenBank/DDBJ databases">
        <title>Complete genome of Paenibacillus barcinonensis KACC11450.</title>
        <authorList>
            <person name="Kim M."/>
            <person name="Park Y.-J."/>
            <person name="Shin J.-H."/>
        </authorList>
    </citation>
    <scope>NUCLEOTIDE SEQUENCE [LARGE SCALE GENOMIC DNA]</scope>
    <source>
        <strain evidence="5 7">KACC11450</strain>
    </source>
</reference>
<dbReference type="AlphaFoldDB" id="A0A2V4VY92"/>
<protein>
    <submittedName>
        <fullName evidence="4">TetR family transcriptional regulator</fullName>
    </submittedName>
    <submittedName>
        <fullName evidence="5">TetR/AcrR family transcriptional regulator</fullName>
    </submittedName>
</protein>
<evidence type="ECO:0000313" key="6">
    <source>
        <dbReference type="Proteomes" id="UP000247790"/>
    </source>
</evidence>
<dbReference type="Pfam" id="PF00440">
    <property type="entry name" value="TetR_N"/>
    <property type="match status" value="1"/>
</dbReference>
<dbReference type="EMBL" id="QJSW01000004">
    <property type="protein sequence ID" value="PYE50339.1"/>
    <property type="molecule type" value="Genomic_DNA"/>
</dbReference>
<accession>A0A2V4VY92</accession>
<dbReference type="EMBL" id="CP054614">
    <property type="protein sequence ID" value="QKS55015.1"/>
    <property type="molecule type" value="Genomic_DNA"/>
</dbReference>
<keyword evidence="1 2" id="KW-0238">DNA-binding</keyword>
<evidence type="ECO:0000313" key="7">
    <source>
        <dbReference type="Proteomes" id="UP000509327"/>
    </source>
</evidence>
<reference evidence="4 6" key="1">
    <citation type="submission" date="2018-06" db="EMBL/GenBank/DDBJ databases">
        <title>Genomic Encyclopedia of Type Strains, Phase III (KMG-III): the genomes of soil and plant-associated and newly described type strains.</title>
        <authorList>
            <person name="Whitman W."/>
        </authorList>
    </citation>
    <scope>NUCLEOTIDE SEQUENCE [LARGE SCALE GENOMIC DNA]</scope>
    <source>
        <strain evidence="4 6">CECT 7022</strain>
    </source>
</reference>
<evidence type="ECO:0000259" key="3">
    <source>
        <dbReference type="PROSITE" id="PS50977"/>
    </source>
</evidence>
<dbReference type="Gene3D" id="1.10.357.10">
    <property type="entry name" value="Tetracycline Repressor, domain 2"/>
    <property type="match status" value="1"/>
</dbReference>
<sequence length="188" mass="21586">MKKEKLSFKQNRMNTILDEATKLLIEKPNASMNDIAEAASIGIATLHRYVESREQLMIHLAMRAIEVVNETLQHVQLHEDRAEQYIPELIEALIPLGDKMYFLAHDATVNYNADIEEAYWKLREPVLHAIGVLQEKGFFRSDMDKTWIFEVLYSVLFLTWQQVVSGNLARNAAPALVVDTLYHGFVAK</sequence>
<feature type="DNA-binding region" description="H-T-H motif" evidence="2">
    <location>
        <begin position="31"/>
        <end position="50"/>
    </location>
</feature>
<dbReference type="InterPro" id="IPR009057">
    <property type="entry name" value="Homeodomain-like_sf"/>
</dbReference>
<evidence type="ECO:0000313" key="4">
    <source>
        <dbReference type="EMBL" id="PYE50339.1"/>
    </source>
</evidence>
<proteinExistence type="predicted"/>
<dbReference type="OrthoDB" id="2388018at2"/>
<feature type="domain" description="HTH tetR-type" evidence="3">
    <location>
        <begin position="10"/>
        <end position="68"/>
    </location>
</feature>